<dbReference type="GO" id="GO:0005524">
    <property type="term" value="F:ATP binding"/>
    <property type="evidence" value="ECO:0007669"/>
    <property type="project" value="InterPro"/>
</dbReference>
<evidence type="ECO:0000313" key="3">
    <source>
        <dbReference type="Proteomes" id="UP000724874"/>
    </source>
</evidence>
<dbReference type="InterPro" id="IPR027417">
    <property type="entry name" value="P-loop_NTPase"/>
</dbReference>
<dbReference type="InterPro" id="IPR003959">
    <property type="entry name" value="ATPase_AAA_core"/>
</dbReference>
<dbReference type="OrthoDB" id="3246208at2759"/>
<reference evidence="2" key="1">
    <citation type="submission" date="2020-11" db="EMBL/GenBank/DDBJ databases">
        <authorList>
            <consortium name="DOE Joint Genome Institute"/>
            <person name="Ahrendt S."/>
            <person name="Riley R."/>
            <person name="Andreopoulos W."/>
            <person name="LaButti K."/>
            <person name="Pangilinan J."/>
            <person name="Ruiz-duenas F.J."/>
            <person name="Barrasa J.M."/>
            <person name="Sanchez-Garcia M."/>
            <person name="Camarero S."/>
            <person name="Miyauchi S."/>
            <person name="Serrano A."/>
            <person name="Linde D."/>
            <person name="Babiker R."/>
            <person name="Drula E."/>
            <person name="Ayuso-Fernandez I."/>
            <person name="Pacheco R."/>
            <person name="Padilla G."/>
            <person name="Ferreira P."/>
            <person name="Barriuso J."/>
            <person name="Kellner H."/>
            <person name="Castanera R."/>
            <person name="Alfaro M."/>
            <person name="Ramirez L."/>
            <person name="Pisabarro A.G."/>
            <person name="Kuo A."/>
            <person name="Tritt A."/>
            <person name="Lipzen A."/>
            <person name="He G."/>
            <person name="Yan M."/>
            <person name="Ng V."/>
            <person name="Cullen D."/>
            <person name="Martin F."/>
            <person name="Rosso M.-N."/>
            <person name="Henrissat B."/>
            <person name="Hibbett D."/>
            <person name="Martinez A.T."/>
            <person name="Grigoriev I.V."/>
        </authorList>
    </citation>
    <scope>NUCLEOTIDE SEQUENCE</scope>
    <source>
        <strain evidence="2">AH 44721</strain>
    </source>
</reference>
<dbReference type="Proteomes" id="UP000724874">
    <property type="component" value="Unassembled WGS sequence"/>
</dbReference>
<dbReference type="GO" id="GO:0016887">
    <property type="term" value="F:ATP hydrolysis activity"/>
    <property type="evidence" value="ECO:0007669"/>
    <property type="project" value="InterPro"/>
</dbReference>
<evidence type="ECO:0000313" key="2">
    <source>
        <dbReference type="EMBL" id="KAF8873852.1"/>
    </source>
</evidence>
<keyword evidence="3" id="KW-1185">Reference proteome</keyword>
<sequence length="132" mass="14979">MLFLISKTSLQNWKLKKPLKMPRPVRAWMPPMQKALPRLLGGNWYSCLLAEKLLKMEDPLGTSGWAAGCGQGHCQCCQIIEEWFGKSYLPTLLFDDNNSMMHINASKYSEKHSISRLTGAPPGYVCYELEVN</sequence>
<comment type="caution">
    <text evidence="2">The sequence shown here is derived from an EMBL/GenBank/DDBJ whole genome shotgun (WGS) entry which is preliminary data.</text>
</comment>
<gene>
    <name evidence="2" type="ORF">CPB84DRAFT_1753143</name>
</gene>
<accession>A0A9P5TGM3</accession>
<dbReference type="Pfam" id="PF07724">
    <property type="entry name" value="AAA_2"/>
    <property type="match status" value="1"/>
</dbReference>
<proteinExistence type="predicted"/>
<organism evidence="2 3">
    <name type="scientific">Gymnopilus junonius</name>
    <name type="common">Spectacular rustgill mushroom</name>
    <name type="synonym">Gymnopilus spectabilis subsp. junonius</name>
    <dbReference type="NCBI Taxonomy" id="109634"/>
    <lineage>
        <taxon>Eukaryota</taxon>
        <taxon>Fungi</taxon>
        <taxon>Dikarya</taxon>
        <taxon>Basidiomycota</taxon>
        <taxon>Agaricomycotina</taxon>
        <taxon>Agaricomycetes</taxon>
        <taxon>Agaricomycetidae</taxon>
        <taxon>Agaricales</taxon>
        <taxon>Agaricineae</taxon>
        <taxon>Hymenogastraceae</taxon>
        <taxon>Gymnopilus</taxon>
    </lineage>
</organism>
<dbReference type="AlphaFoldDB" id="A0A9P5TGM3"/>
<protein>
    <recommendedName>
        <fullName evidence="1">ATPase AAA-type core domain-containing protein</fullName>
    </recommendedName>
</protein>
<name>A0A9P5TGM3_GYMJU</name>
<evidence type="ECO:0000259" key="1">
    <source>
        <dbReference type="Pfam" id="PF07724"/>
    </source>
</evidence>
<dbReference type="EMBL" id="JADNYJ010000227">
    <property type="protein sequence ID" value="KAF8873852.1"/>
    <property type="molecule type" value="Genomic_DNA"/>
</dbReference>
<dbReference type="Gene3D" id="3.40.50.300">
    <property type="entry name" value="P-loop containing nucleotide triphosphate hydrolases"/>
    <property type="match status" value="1"/>
</dbReference>
<feature type="domain" description="ATPase AAA-type core" evidence="1">
    <location>
        <begin position="90"/>
        <end position="128"/>
    </location>
</feature>